<reference evidence="1 2" key="1">
    <citation type="submission" date="2017-08" db="EMBL/GenBank/DDBJ databases">
        <title>Infants hospitalized years apart are colonized by the same room-sourced microbial strains.</title>
        <authorList>
            <person name="Brooks B."/>
            <person name="Olm M.R."/>
            <person name="Firek B.A."/>
            <person name="Baker R."/>
            <person name="Thomas B.C."/>
            <person name="Morowitz M.J."/>
            <person name="Banfield J.F."/>
        </authorList>
    </citation>
    <scope>NUCLEOTIDE SEQUENCE [LARGE SCALE GENOMIC DNA]</scope>
    <source>
        <strain evidence="1">S2_018_000_R2_101</strain>
    </source>
</reference>
<accession>A0A2W5A5P8</accession>
<dbReference type="EMBL" id="QFNN01000088">
    <property type="protein sequence ID" value="PZO88522.1"/>
    <property type="molecule type" value="Genomic_DNA"/>
</dbReference>
<evidence type="ECO:0000313" key="1">
    <source>
        <dbReference type="EMBL" id="PZO88522.1"/>
    </source>
</evidence>
<dbReference type="Proteomes" id="UP000249066">
    <property type="component" value="Unassembled WGS sequence"/>
</dbReference>
<evidence type="ECO:0000313" key="2">
    <source>
        <dbReference type="Proteomes" id="UP000249066"/>
    </source>
</evidence>
<name>A0A2W5A5P8_9SPHN</name>
<proteinExistence type="predicted"/>
<dbReference type="InterPro" id="IPR046662">
    <property type="entry name" value="DUF6771"/>
</dbReference>
<sequence length="59" mass="6468">MTMDDHMKAIIERTVERAPQWLRNDLGGKDANARRSAEETLAAMIANALNEGAGEKPTT</sequence>
<organism evidence="1 2">
    <name type="scientific">Sphingomonas sanxanigenens</name>
    <dbReference type="NCBI Taxonomy" id="397260"/>
    <lineage>
        <taxon>Bacteria</taxon>
        <taxon>Pseudomonadati</taxon>
        <taxon>Pseudomonadota</taxon>
        <taxon>Alphaproteobacteria</taxon>
        <taxon>Sphingomonadales</taxon>
        <taxon>Sphingomonadaceae</taxon>
        <taxon>Sphingomonas</taxon>
    </lineage>
</organism>
<dbReference type="Pfam" id="PF20561">
    <property type="entry name" value="DUF6771"/>
    <property type="match status" value="1"/>
</dbReference>
<protein>
    <submittedName>
        <fullName evidence="1">Uncharacterized protein</fullName>
    </submittedName>
</protein>
<gene>
    <name evidence="1" type="ORF">DI623_12485</name>
</gene>
<comment type="caution">
    <text evidence="1">The sequence shown here is derived from an EMBL/GenBank/DDBJ whole genome shotgun (WGS) entry which is preliminary data.</text>
</comment>
<dbReference type="AlphaFoldDB" id="A0A2W5A5P8"/>